<protein>
    <submittedName>
        <fullName evidence="2">Fatty acyl-CoA elongase/Polyunsaturated fatty acid specific elongation enzyme</fullName>
        <ecNumber evidence="2">2.3.1.199</ecNumber>
    </submittedName>
</protein>
<name>A0AAN7DC89_9FUNG</name>
<reference evidence="2 3" key="1">
    <citation type="submission" date="2022-11" db="EMBL/GenBank/DDBJ databases">
        <title>Mucor velutinosus strain NIH1002 WGS.</title>
        <authorList>
            <person name="Subramanian P."/>
            <person name="Mullikin J.C."/>
            <person name="Segre J.A."/>
            <person name="Zelazny A.M."/>
        </authorList>
    </citation>
    <scope>NUCLEOTIDE SEQUENCE [LARGE SCALE GENOMIC DNA]</scope>
    <source>
        <strain evidence="2 3">NIH1002</strain>
    </source>
</reference>
<evidence type="ECO:0000313" key="2">
    <source>
        <dbReference type="EMBL" id="KAK4514242.1"/>
    </source>
</evidence>
<comment type="caution">
    <text evidence="2">The sequence shown here is derived from an EMBL/GenBank/DDBJ whole genome shotgun (WGS) entry which is preliminary data.</text>
</comment>
<dbReference type="Proteomes" id="UP001304243">
    <property type="component" value="Unassembled WGS sequence"/>
</dbReference>
<sequence>MQILSTRGIKVSLTSKRQSKQFLQLLKKDNRNFNSTIHQITVRSKVYYMDFIAILCHCSNLNALDLGGQSLFYIKFYQLLLQAENIRRANDLPYIEEFKFDDSDEVYSLESMSTSSVICADIAAFRSSIKHLHVVLDFINTPGFYRNNSTLKDPDVFIEDILNSQQQKLESVSLAGIGINLTSKRVYRINPVESLQKLEIYLPCMDVQVLRFIEKASPNLEDLSLLSNKSNHFEWMTINGDNSIQTYTNLWKFRDYCNLVATVLVSLSDEFFTVFAHIHQELFEEIDYIWDVFDQDDDEDSFDFNDDSSSYDDDGNDDDDDDDDEEYGLIDLVG</sequence>
<feature type="region of interest" description="Disordered" evidence="1">
    <location>
        <begin position="299"/>
        <end position="327"/>
    </location>
</feature>
<dbReference type="RefSeq" id="XP_064680908.1">
    <property type="nucleotide sequence ID" value="XM_064821222.1"/>
</dbReference>
<accession>A0AAN7DC89</accession>
<keyword evidence="3" id="KW-1185">Reference proteome</keyword>
<organism evidence="2 3">
    <name type="scientific">Mucor velutinosus</name>
    <dbReference type="NCBI Taxonomy" id="708070"/>
    <lineage>
        <taxon>Eukaryota</taxon>
        <taxon>Fungi</taxon>
        <taxon>Fungi incertae sedis</taxon>
        <taxon>Mucoromycota</taxon>
        <taxon>Mucoromycotina</taxon>
        <taxon>Mucoromycetes</taxon>
        <taxon>Mucorales</taxon>
        <taxon>Mucorineae</taxon>
        <taxon>Mucoraceae</taxon>
        <taxon>Mucor</taxon>
    </lineage>
</organism>
<dbReference type="GeneID" id="89945533"/>
<keyword evidence="2" id="KW-0012">Acyltransferase</keyword>
<gene>
    <name evidence="2" type="primary">ELO2_1</name>
    <name evidence="2" type="ORF">ATC70_001831</name>
</gene>
<dbReference type="GO" id="GO:0009922">
    <property type="term" value="F:fatty acid elongase activity"/>
    <property type="evidence" value="ECO:0007669"/>
    <property type="project" value="UniProtKB-EC"/>
</dbReference>
<evidence type="ECO:0000256" key="1">
    <source>
        <dbReference type="SAM" id="MobiDB-lite"/>
    </source>
</evidence>
<proteinExistence type="predicted"/>
<dbReference type="EC" id="2.3.1.199" evidence="2"/>
<keyword evidence="2" id="KW-0808">Transferase</keyword>
<evidence type="ECO:0000313" key="3">
    <source>
        <dbReference type="Proteomes" id="UP001304243"/>
    </source>
</evidence>
<dbReference type="EMBL" id="JASEJX010000015">
    <property type="protein sequence ID" value="KAK4514242.1"/>
    <property type="molecule type" value="Genomic_DNA"/>
</dbReference>
<dbReference type="AlphaFoldDB" id="A0AAN7DC89"/>